<feature type="signal peptide" evidence="2">
    <location>
        <begin position="1"/>
        <end position="27"/>
    </location>
</feature>
<dbReference type="Proteomes" id="UP000178449">
    <property type="component" value="Unassembled WGS sequence"/>
</dbReference>
<name>A0A1F6G4N4_9PROT</name>
<gene>
    <name evidence="3" type="ORF">A2527_14145</name>
</gene>
<organism evidence="3 4">
    <name type="scientific">Candidatus Lambdaproteobacteria bacterium RIFOXYD2_FULL_50_16</name>
    <dbReference type="NCBI Taxonomy" id="1817772"/>
    <lineage>
        <taxon>Bacteria</taxon>
        <taxon>Pseudomonadati</taxon>
        <taxon>Pseudomonadota</taxon>
        <taxon>Candidatus Lambdaproteobacteria</taxon>
    </lineage>
</organism>
<reference evidence="3 4" key="1">
    <citation type="journal article" date="2016" name="Nat. Commun.">
        <title>Thousands of microbial genomes shed light on interconnected biogeochemical processes in an aquifer system.</title>
        <authorList>
            <person name="Anantharaman K."/>
            <person name="Brown C.T."/>
            <person name="Hug L.A."/>
            <person name="Sharon I."/>
            <person name="Castelle C.J."/>
            <person name="Probst A.J."/>
            <person name="Thomas B.C."/>
            <person name="Singh A."/>
            <person name="Wilkins M.J."/>
            <person name="Karaoz U."/>
            <person name="Brodie E.L."/>
            <person name="Williams K.H."/>
            <person name="Hubbard S.S."/>
            <person name="Banfield J.F."/>
        </authorList>
    </citation>
    <scope>NUCLEOTIDE SEQUENCE [LARGE SCALE GENOMIC DNA]</scope>
</reference>
<sequence length="132" mass="14340">MGNFRRCFSGCFLVSLILLLSPASLWAEGWFSQAVEGFTLGEIFQGANLLLVVLGGVFGGGPAGIWLVKALAVNRQAIALYKALPEDDAKLLDRAIQARQKELAQAMTKGLNLTDQQKELALLAIRQLKKQP</sequence>
<dbReference type="STRING" id="1817772.A2527_14145"/>
<protein>
    <submittedName>
        <fullName evidence="3">Uncharacterized protein</fullName>
    </submittedName>
</protein>
<keyword evidence="2" id="KW-0732">Signal</keyword>
<evidence type="ECO:0000313" key="3">
    <source>
        <dbReference type="EMBL" id="OGG93065.1"/>
    </source>
</evidence>
<evidence type="ECO:0000256" key="1">
    <source>
        <dbReference type="SAM" id="Phobius"/>
    </source>
</evidence>
<keyword evidence="1" id="KW-0472">Membrane</keyword>
<accession>A0A1F6G4N4</accession>
<keyword evidence="1" id="KW-0812">Transmembrane</keyword>
<feature type="chain" id="PRO_5009524494" evidence="2">
    <location>
        <begin position="28"/>
        <end position="132"/>
    </location>
</feature>
<comment type="caution">
    <text evidence="3">The sequence shown here is derived from an EMBL/GenBank/DDBJ whole genome shotgun (WGS) entry which is preliminary data.</text>
</comment>
<dbReference type="EMBL" id="MFNE01000053">
    <property type="protein sequence ID" value="OGG93065.1"/>
    <property type="molecule type" value="Genomic_DNA"/>
</dbReference>
<evidence type="ECO:0000313" key="4">
    <source>
        <dbReference type="Proteomes" id="UP000178449"/>
    </source>
</evidence>
<keyword evidence="1" id="KW-1133">Transmembrane helix</keyword>
<feature type="transmembrane region" description="Helical" evidence="1">
    <location>
        <begin position="43"/>
        <end position="68"/>
    </location>
</feature>
<dbReference type="AlphaFoldDB" id="A0A1F6G4N4"/>
<proteinExistence type="predicted"/>
<evidence type="ECO:0000256" key="2">
    <source>
        <dbReference type="SAM" id="SignalP"/>
    </source>
</evidence>